<evidence type="ECO:0000256" key="2">
    <source>
        <dbReference type="ARBA" id="ARBA00005128"/>
    </source>
</evidence>
<gene>
    <name evidence="8" type="ORF">GCM10007298_18870</name>
</gene>
<comment type="cofactor">
    <cofactor evidence="1">
        <name>Mg(2+)</name>
        <dbReference type="ChEBI" id="CHEBI:18420"/>
    </cofactor>
</comment>
<dbReference type="SUPFAM" id="SSF48576">
    <property type="entry name" value="Terpenoid synthases"/>
    <property type="match status" value="1"/>
</dbReference>
<comment type="pathway">
    <text evidence="2">Isoprenoid biosynthesis.</text>
</comment>
<dbReference type="Gene3D" id="1.10.600.10">
    <property type="entry name" value="Farnesyl Diphosphate Synthase"/>
    <property type="match status" value="1"/>
</dbReference>
<evidence type="ECO:0000313" key="8">
    <source>
        <dbReference type="EMBL" id="GGF23153.1"/>
    </source>
</evidence>
<dbReference type="PANTHER" id="PTHR12001:SF69">
    <property type="entry name" value="ALL TRANS-POLYPRENYL-DIPHOSPHATE SYNTHASE PDSS1"/>
    <property type="match status" value="1"/>
</dbReference>
<dbReference type="Proteomes" id="UP000632454">
    <property type="component" value="Unassembled WGS sequence"/>
</dbReference>
<accession>A0ABQ1URI7</accession>
<evidence type="ECO:0000256" key="3">
    <source>
        <dbReference type="ARBA" id="ARBA00006706"/>
    </source>
</evidence>
<reference evidence="9" key="1">
    <citation type="journal article" date="2019" name="Int. J. Syst. Evol. Microbiol.">
        <title>The Global Catalogue of Microorganisms (GCM) 10K type strain sequencing project: providing services to taxonomists for standard genome sequencing and annotation.</title>
        <authorList>
            <consortium name="The Broad Institute Genomics Platform"/>
            <consortium name="The Broad Institute Genome Sequencing Center for Infectious Disease"/>
            <person name="Wu L."/>
            <person name="Ma J."/>
        </authorList>
    </citation>
    <scope>NUCLEOTIDE SEQUENCE [LARGE SCALE GENOMIC DNA]</scope>
    <source>
        <strain evidence="9">CCM 7855</strain>
    </source>
</reference>
<evidence type="ECO:0000256" key="6">
    <source>
        <dbReference type="ARBA" id="ARBA00022842"/>
    </source>
</evidence>
<evidence type="ECO:0000256" key="7">
    <source>
        <dbReference type="RuleBase" id="RU004466"/>
    </source>
</evidence>
<dbReference type="InterPro" id="IPR033749">
    <property type="entry name" value="Polyprenyl_synt_CS"/>
</dbReference>
<keyword evidence="6" id="KW-0460">Magnesium</keyword>
<dbReference type="SFLD" id="SFLDG01017">
    <property type="entry name" value="Polyprenyl_Transferase_Like"/>
    <property type="match status" value="1"/>
</dbReference>
<evidence type="ECO:0000313" key="9">
    <source>
        <dbReference type="Proteomes" id="UP000632454"/>
    </source>
</evidence>
<dbReference type="SFLD" id="SFLDS00005">
    <property type="entry name" value="Isoprenoid_Synthase_Type_I"/>
    <property type="match status" value="1"/>
</dbReference>
<dbReference type="PROSITE" id="PS00444">
    <property type="entry name" value="POLYPRENYL_SYNTHASE_2"/>
    <property type="match status" value="1"/>
</dbReference>
<dbReference type="Pfam" id="PF00348">
    <property type="entry name" value="polyprenyl_synt"/>
    <property type="match status" value="1"/>
</dbReference>
<organism evidence="8 9">
    <name type="scientific">Williamsia phyllosphaerae</name>
    <dbReference type="NCBI Taxonomy" id="885042"/>
    <lineage>
        <taxon>Bacteria</taxon>
        <taxon>Bacillati</taxon>
        <taxon>Actinomycetota</taxon>
        <taxon>Actinomycetes</taxon>
        <taxon>Mycobacteriales</taxon>
        <taxon>Nocardiaceae</taxon>
        <taxon>Williamsia</taxon>
    </lineage>
</organism>
<keyword evidence="9" id="KW-1185">Reference proteome</keyword>
<sequence length="344" mass="36671">MEWLETVKTTFMGIDMGSDEFSSGIGESLAKVEELLLAELSSGEDFLTEAATHLAKAGGKRFRPVFALLSSQFGPNPHASEVITASTVVELIHLATLYHDDVMDEAELRRGAVSANARWSNSVAILAGDFLFARASRLVSTLGPESVLIIADTFAELVTGQMRETIGNPSGTDPVDHYLRVVWEKTASLIAAAGRFGGMTSGATDDDIERLSRLGDAIGTAFQVSDDIIDISSQPGDSGKNPGTDLREGVHTLPVLYALTEQGPDADRLRELLLSASGERLPLTDDAEVAEALGLLNASAGMVRARETLAGYAERAYSELAQLPDNEAKKALTSLVSYTVERIG</sequence>
<dbReference type="InterPro" id="IPR000092">
    <property type="entry name" value="Polyprenyl_synt"/>
</dbReference>
<name>A0ABQ1URI7_9NOCA</name>
<proteinExistence type="inferred from homology"/>
<dbReference type="CDD" id="cd00685">
    <property type="entry name" value="Trans_IPPS_HT"/>
    <property type="match status" value="1"/>
</dbReference>
<dbReference type="EMBL" id="BMCS01000001">
    <property type="protein sequence ID" value="GGF23153.1"/>
    <property type="molecule type" value="Genomic_DNA"/>
</dbReference>
<comment type="caution">
    <text evidence="8">The sequence shown here is derived from an EMBL/GenBank/DDBJ whole genome shotgun (WGS) entry which is preliminary data.</text>
</comment>
<evidence type="ECO:0000256" key="4">
    <source>
        <dbReference type="ARBA" id="ARBA00022679"/>
    </source>
</evidence>
<comment type="similarity">
    <text evidence="3 7">Belongs to the FPP/GGPP synthase family.</text>
</comment>
<keyword evidence="4 7" id="KW-0808">Transferase</keyword>
<evidence type="ECO:0000256" key="1">
    <source>
        <dbReference type="ARBA" id="ARBA00001946"/>
    </source>
</evidence>
<keyword evidence="5" id="KW-0479">Metal-binding</keyword>
<dbReference type="PANTHER" id="PTHR12001">
    <property type="entry name" value="GERANYLGERANYL PYROPHOSPHATE SYNTHASE"/>
    <property type="match status" value="1"/>
</dbReference>
<evidence type="ECO:0000256" key="5">
    <source>
        <dbReference type="ARBA" id="ARBA00022723"/>
    </source>
</evidence>
<dbReference type="InterPro" id="IPR008949">
    <property type="entry name" value="Isoprenoid_synthase_dom_sf"/>
</dbReference>
<protein>
    <submittedName>
        <fullName evidence="8">Geranylgeranyl pyrophosphate synthase</fullName>
    </submittedName>
</protein>